<feature type="transmembrane region" description="Helical" evidence="5">
    <location>
        <begin position="12"/>
        <end position="31"/>
    </location>
</feature>
<feature type="transmembrane region" description="Helical" evidence="5">
    <location>
        <begin position="100"/>
        <end position="118"/>
    </location>
</feature>
<feature type="domain" description="VanZ-like" evidence="6">
    <location>
        <begin position="111"/>
        <end position="177"/>
    </location>
</feature>
<feature type="domain" description="RDD" evidence="7">
    <location>
        <begin position="199"/>
        <end position="335"/>
    </location>
</feature>
<keyword evidence="4 5" id="KW-0472">Membrane</keyword>
<dbReference type="Pfam" id="PF06271">
    <property type="entry name" value="RDD"/>
    <property type="match status" value="1"/>
</dbReference>
<feature type="transmembrane region" description="Helical" evidence="5">
    <location>
        <begin position="294"/>
        <end position="318"/>
    </location>
</feature>
<evidence type="ECO:0000313" key="8">
    <source>
        <dbReference type="EMBL" id="MDA2810879.1"/>
    </source>
</evidence>
<dbReference type="InterPro" id="IPR006976">
    <property type="entry name" value="VanZ-like"/>
</dbReference>
<organism evidence="8 9">
    <name type="scientific">Nocardiopsis endophytica</name>
    <dbReference type="NCBI Taxonomy" id="3018445"/>
    <lineage>
        <taxon>Bacteria</taxon>
        <taxon>Bacillati</taxon>
        <taxon>Actinomycetota</taxon>
        <taxon>Actinomycetes</taxon>
        <taxon>Streptosporangiales</taxon>
        <taxon>Nocardiopsidaceae</taxon>
        <taxon>Nocardiopsis</taxon>
    </lineage>
</organism>
<feature type="transmembrane region" description="Helical" evidence="5">
    <location>
        <begin position="125"/>
        <end position="152"/>
    </location>
</feature>
<evidence type="ECO:0000259" key="7">
    <source>
        <dbReference type="Pfam" id="PF06271"/>
    </source>
</evidence>
<dbReference type="Pfam" id="PF04892">
    <property type="entry name" value="VanZ"/>
    <property type="match status" value="1"/>
</dbReference>
<reference evidence="8 9" key="1">
    <citation type="submission" date="2023-01" db="EMBL/GenBank/DDBJ databases">
        <title>Draft genome sequence of Nocardiopsis sp. RSe5-2 isolated from halophytes.</title>
        <authorList>
            <person name="Duangmal K."/>
            <person name="Chantavorakit T."/>
        </authorList>
    </citation>
    <scope>NUCLEOTIDE SEQUENCE [LARGE SCALE GENOMIC DNA]</scope>
    <source>
        <strain evidence="8 9">RSe5-2</strain>
    </source>
</reference>
<accession>A0ABT4U1R2</accession>
<feature type="transmembrane region" description="Helical" evidence="5">
    <location>
        <begin position="205"/>
        <end position="227"/>
    </location>
</feature>
<evidence type="ECO:0000313" key="9">
    <source>
        <dbReference type="Proteomes" id="UP001527866"/>
    </source>
</evidence>
<gene>
    <name evidence="8" type="ORF">O4J56_09555</name>
</gene>
<evidence type="ECO:0000256" key="2">
    <source>
        <dbReference type="ARBA" id="ARBA00022692"/>
    </source>
</evidence>
<feature type="transmembrane region" description="Helical" evidence="5">
    <location>
        <begin position="43"/>
        <end position="65"/>
    </location>
</feature>
<feature type="transmembrane region" description="Helical" evidence="5">
    <location>
        <begin position="239"/>
        <end position="259"/>
    </location>
</feature>
<protein>
    <submittedName>
        <fullName evidence="8">VanZ family protein</fullName>
    </submittedName>
</protein>
<evidence type="ECO:0000256" key="4">
    <source>
        <dbReference type="ARBA" id="ARBA00023136"/>
    </source>
</evidence>
<comment type="caution">
    <text evidence="8">The sequence shown here is derived from an EMBL/GenBank/DDBJ whole genome shotgun (WGS) entry which is preliminary data.</text>
</comment>
<evidence type="ECO:0000259" key="6">
    <source>
        <dbReference type="Pfam" id="PF04892"/>
    </source>
</evidence>
<proteinExistence type="predicted"/>
<name>A0ABT4U1R2_9ACTN</name>
<keyword evidence="2 5" id="KW-0812">Transmembrane</keyword>
<evidence type="ECO:0000256" key="5">
    <source>
        <dbReference type="SAM" id="Phobius"/>
    </source>
</evidence>
<evidence type="ECO:0000256" key="1">
    <source>
        <dbReference type="ARBA" id="ARBA00004141"/>
    </source>
</evidence>
<dbReference type="InterPro" id="IPR010432">
    <property type="entry name" value="RDD"/>
</dbReference>
<evidence type="ECO:0000256" key="3">
    <source>
        <dbReference type="ARBA" id="ARBA00022989"/>
    </source>
</evidence>
<sequence length="373" mass="37726">MGGILGAGPGGAVVAVPAAVFAAAVGTALFFRGNLGRYGRIAGWQGQATLAVLATALAAGALAVWPLPPGADGLCAIDGGAPVLARPAALGELPGSWSTLALHIAAAAGVPAAAGALARYRYRRGFWFTLALAALIAVAVEAVQATGMLGLYPCAYRVAAVDDVLLGAAGGAAGWLLGSAAVRVLPRGWPGAVMDAMPPGLSRRLGGHLLDLVLWWYGTLLVVGVLLEAGAVAVGGAGAAHKTALVAAAVVFGLLVPLLRRDRSTPGRASMRLAVAEKGSVGPAARWRAAVRAALLYTPVTVLFVLDLHLWALLVVLIHGAPELVRRDQAGTADLVTGTRITTRTVVTGGLPGKLIRYQPSLQTGPPPQRVGN</sequence>
<comment type="subcellular location">
    <subcellularLocation>
        <location evidence="1">Membrane</location>
        <topology evidence="1">Multi-pass membrane protein</topology>
    </subcellularLocation>
</comment>
<keyword evidence="3 5" id="KW-1133">Transmembrane helix</keyword>
<dbReference type="EMBL" id="JAQFWQ010000020">
    <property type="protein sequence ID" value="MDA2810879.1"/>
    <property type="molecule type" value="Genomic_DNA"/>
</dbReference>
<feature type="transmembrane region" description="Helical" evidence="5">
    <location>
        <begin position="164"/>
        <end position="185"/>
    </location>
</feature>
<dbReference type="RefSeq" id="WP_270685249.1">
    <property type="nucleotide sequence ID" value="NZ_JAQFWQ010000020.1"/>
</dbReference>
<keyword evidence="9" id="KW-1185">Reference proteome</keyword>
<dbReference type="Proteomes" id="UP001527866">
    <property type="component" value="Unassembled WGS sequence"/>
</dbReference>